<reference evidence="4 6" key="4">
    <citation type="submission" date="2021-10" db="EMBL/GenBank/DDBJ databases">
        <title>Whole-genome sequencing analysis of Laribacter hongkongensis: virulence gene profiles, carbohydrate-active enzyme prediction, and antimicrobial resistance characterization.</title>
        <authorList>
            <person name="Yuan P."/>
            <person name="Zhan Y."/>
            <person name="Chen D."/>
        </authorList>
    </citation>
    <scope>NUCLEOTIDE SEQUENCE [LARGE SCALE GENOMIC DNA]</scope>
    <source>
        <strain evidence="4 6">W67</strain>
    </source>
</reference>
<reference evidence="3" key="1">
    <citation type="journal article" date="2017" name="J. Antimicrob. Chemother.">
        <title>Emergence and genomic analysis of MDR Laribacter hongkongensis strain HLGZ1 from Guangzhou, China.</title>
        <authorList>
            <person name="Wu H.K."/>
            <person name="Chen J.H."/>
            <person name="Yang L."/>
            <person name="Li A.R."/>
            <person name="Su D.H."/>
            <person name="Lin Y.P."/>
            <person name="Chen D.Q."/>
        </authorList>
    </citation>
    <scope>NUCLEOTIDE SEQUENCE</scope>
    <source>
        <strain evidence="3">HLGZ1</strain>
    </source>
</reference>
<evidence type="ECO:0000313" key="3">
    <source>
        <dbReference type="EMBL" id="ASJ25276.1"/>
    </source>
</evidence>
<dbReference type="OrthoDB" id="8587957at2"/>
<dbReference type="AlphaFoldDB" id="A0A248LLP6"/>
<feature type="region of interest" description="Disordered" evidence="1">
    <location>
        <begin position="141"/>
        <end position="161"/>
    </location>
</feature>
<feature type="signal peptide" evidence="2">
    <location>
        <begin position="1"/>
        <end position="22"/>
    </location>
</feature>
<evidence type="ECO:0000313" key="4">
    <source>
        <dbReference type="EMBL" id="MCG9025632.1"/>
    </source>
</evidence>
<feature type="chain" id="PRO_5044379186" description="Adhesin" evidence="2">
    <location>
        <begin position="23"/>
        <end position="361"/>
    </location>
</feature>
<reference evidence="3" key="3">
    <citation type="submission" date="2017-06" db="EMBL/GenBank/DDBJ databases">
        <authorList>
            <person name="Kim H.J."/>
            <person name="Triplett B.A."/>
        </authorList>
    </citation>
    <scope>NUCLEOTIDE SEQUENCE</scope>
    <source>
        <strain evidence="3">HLGZ1</strain>
    </source>
</reference>
<dbReference type="EMBL" id="CP022115">
    <property type="protein sequence ID" value="ASJ25276.1"/>
    <property type="molecule type" value="Genomic_DNA"/>
</dbReference>
<evidence type="ECO:0000256" key="2">
    <source>
        <dbReference type="SAM" id="SignalP"/>
    </source>
</evidence>
<keyword evidence="2" id="KW-0732">Signal</keyword>
<feature type="compositionally biased region" description="Basic and acidic residues" evidence="1">
    <location>
        <begin position="147"/>
        <end position="161"/>
    </location>
</feature>
<proteinExistence type="predicted"/>
<name>A0A248LLP6_9NEIS</name>
<sequence length="361" mass="36725">MKAIKHTLVFTALFAAAGVALADGPNNPPPSPTSLTTTLTGQNKLSISNTTQYNNTDTSSYTNDDNIKQDIDVNFVFDPNVSKGTLASAHDTQKLLNLNVNVPDPSTTTLGNSVKGNVGNVGVNAATGIFNQQANDVAMAVNQSGHSSDKRESGGDNHRGDTAAAAVTGYEQLVDHLSVNLGTPYPSNTSATTVSVNDSVKNNVGNVGVNATSGIGNQQKNDLAMAIDSNAQLAYADAGGAQVGQFNTYNVSAGNVPLSNTASINDSVKDNVGNTALNVSAGIGNQQANGLAIAKADNATLVVASAGGMQVHSNETVSTFLPLVNSSTLTDSVKGNVGNVGVNLSAGIGNQQVNNVSLAVR</sequence>
<dbReference type="EMBL" id="JAJAXM010000009">
    <property type="protein sequence ID" value="MCG9025632.1"/>
    <property type="molecule type" value="Genomic_DNA"/>
</dbReference>
<evidence type="ECO:0000256" key="1">
    <source>
        <dbReference type="SAM" id="MobiDB-lite"/>
    </source>
</evidence>
<gene>
    <name evidence="4" type="ORF">LH440_06880</name>
    <name evidence="3" type="ORF">LHGZ1_2445</name>
</gene>
<dbReference type="Proteomes" id="UP001200247">
    <property type="component" value="Unassembled WGS sequence"/>
</dbReference>
<dbReference type="RefSeq" id="WP_088861217.1">
    <property type="nucleotide sequence ID" value="NZ_CP022115.1"/>
</dbReference>
<evidence type="ECO:0000313" key="5">
    <source>
        <dbReference type="Proteomes" id="UP000197424"/>
    </source>
</evidence>
<dbReference type="Proteomes" id="UP000197424">
    <property type="component" value="Chromosome"/>
</dbReference>
<organism evidence="3 5">
    <name type="scientific">Laribacter hongkongensis</name>
    <dbReference type="NCBI Taxonomy" id="168471"/>
    <lineage>
        <taxon>Bacteria</taxon>
        <taxon>Pseudomonadati</taxon>
        <taxon>Pseudomonadota</taxon>
        <taxon>Betaproteobacteria</taxon>
        <taxon>Neisseriales</taxon>
        <taxon>Aquaspirillaceae</taxon>
        <taxon>Laribacter</taxon>
    </lineage>
</organism>
<evidence type="ECO:0000313" key="6">
    <source>
        <dbReference type="Proteomes" id="UP001200247"/>
    </source>
</evidence>
<reference evidence="5" key="2">
    <citation type="submission" date="2017-06" db="EMBL/GenBank/DDBJ databases">
        <title>Whole genome sequence of Laribacter hongkongensis LHGZ1.</title>
        <authorList>
            <person name="Chen D."/>
            <person name="Wu H."/>
            <person name="Chen J."/>
        </authorList>
    </citation>
    <scope>NUCLEOTIDE SEQUENCE [LARGE SCALE GENOMIC DNA]</scope>
    <source>
        <strain evidence="5">LHGZ1</strain>
    </source>
</reference>
<protein>
    <recommendedName>
        <fullName evidence="7">Adhesin</fullName>
    </recommendedName>
</protein>
<accession>A0A248LLP6</accession>
<evidence type="ECO:0008006" key="7">
    <source>
        <dbReference type="Google" id="ProtNLM"/>
    </source>
</evidence>